<dbReference type="SUPFAM" id="SSF53474">
    <property type="entry name" value="alpha/beta-Hydrolases"/>
    <property type="match status" value="1"/>
</dbReference>
<feature type="domain" description="Poly-beta-hydroxybutyrate polymerase N-terminal" evidence="5">
    <location>
        <begin position="105"/>
        <end position="277"/>
    </location>
</feature>
<dbReference type="PANTHER" id="PTHR36837">
    <property type="entry name" value="POLY(3-HYDROXYALKANOATE) POLYMERASE SUBUNIT PHAC"/>
    <property type="match status" value="1"/>
</dbReference>
<dbReference type="InterPro" id="IPR029058">
    <property type="entry name" value="AB_hydrolase_fold"/>
</dbReference>
<evidence type="ECO:0000256" key="2">
    <source>
        <dbReference type="ARBA" id="ARBA00022490"/>
    </source>
</evidence>
<evidence type="ECO:0000256" key="4">
    <source>
        <dbReference type="ARBA" id="ARBA00023315"/>
    </source>
</evidence>
<gene>
    <name evidence="6" type="ORF">ACFOKA_13925</name>
</gene>
<dbReference type="EMBL" id="JBHRSL010000010">
    <property type="protein sequence ID" value="MFC3053009.1"/>
    <property type="molecule type" value="Genomic_DNA"/>
</dbReference>
<accession>A0ABV7D8K6</accession>
<proteinExistence type="predicted"/>
<organism evidence="6 7">
    <name type="scientific">Kordiimonas pumila</name>
    <dbReference type="NCBI Taxonomy" id="2161677"/>
    <lineage>
        <taxon>Bacteria</taxon>
        <taxon>Pseudomonadati</taxon>
        <taxon>Pseudomonadota</taxon>
        <taxon>Alphaproteobacteria</taxon>
        <taxon>Kordiimonadales</taxon>
        <taxon>Kordiimonadaceae</taxon>
        <taxon>Kordiimonas</taxon>
    </lineage>
</organism>
<evidence type="ECO:0000313" key="7">
    <source>
        <dbReference type="Proteomes" id="UP001595444"/>
    </source>
</evidence>
<dbReference type="Proteomes" id="UP001595444">
    <property type="component" value="Unassembled WGS sequence"/>
</dbReference>
<comment type="subcellular location">
    <subcellularLocation>
        <location evidence="1">Cytoplasm</location>
    </subcellularLocation>
</comment>
<dbReference type="PANTHER" id="PTHR36837:SF5">
    <property type="entry name" value="POLY-3-HYDROXYBUTYRATE SYNTHASE"/>
    <property type="match status" value="1"/>
</dbReference>
<protein>
    <submittedName>
        <fullName evidence="6">PHA/PHB synthase family protein</fullName>
    </submittedName>
</protein>
<evidence type="ECO:0000259" key="5">
    <source>
        <dbReference type="Pfam" id="PF07167"/>
    </source>
</evidence>
<sequence length="593" mass="67114">MPEFLQDDAGNFAKLKANFEKLDELTKRLVDAIGQKEPSNLDIPTPSSEFYSKAMMAYFSEVLDNPAKLIEQQVGYWQESVNAWAEAQSRLFSKEDQGTPSTPTKDKRFKSPLWETHPYFSYVKQQYLLSSTAIEEATQNLSHLSPSEQRRIKFFTRQIVDLFAPSNFLATNPEALNKAVETGGQSLVDGLEKLVKDLEDNDGRLAVTLTDPDAFEIGKNIATTEGSVVFQNRMFQLIQYKPLTETVFKTPLLILPPWINKYYILDMKPENSMVKYLVEQGYTVFIVSWVNPDSSYRDVGIDTYLEEGLLTALNTVLSITGEEKANIVGYCVGGTLLAIALAWMAKKKINTVKSATFFTTLTDFEDPGELNVFIEEGFLTGIEKDVDEKGYMDSFYLTRTFSFLRANDLVYGPAIRSYMMGEAPPVFDLLYWNSDSPNLPARMTKEYLRGLYMNNDLAEGRFTICGEKLSLKAIRKPLYAIATESDHIAPWKASFKGLSQTRGKSRFILSQSGHIAGVVNPASADKYGHWTNNNKPEDIDRWKNEATFAPTSWWRDWTQWLEGQSGKQESARIPGSEQYHIIEPAPGSYVVKR</sequence>
<keyword evidence="7" id="KW-1185">Reference proteome</keyword>
<keyword evidence="3" id="KW-0808">Transferase</keyword>
<keyword evidence="4" id="KW-0012">Acyltransferase</keyword>
<dbReference type="InterPro" id="IPR010941">
    <property type="entry name" value="PhaC_N"/>
</dbReference>
<evidence type="ECO:0000256" key="3">
    <source>
        <dbReference type="ARBA" id="ARBA00022679"/>
    </source>
</evidence>
<dbReference type="InterPro" id="IPR051321">
    <property type="entry name" value="PHA/PHB_synthase"/>
</dbReference>
<comment type="caution">
    <text evidence="6">The sequence shown here is derived from an EMBL/GenBank/DDBJ whole genome shotgun (WGS) entry which is preliminary data.</text>
</comment>
<dbReference type="InterPro" id="IPR010963">
    <property type="entry name" value="PHA_synth_I"/>
</dbReference>
<evidence type="ECO:0000256" key="1">
    <source>
        <dbReference type="ARBA" id="ARBA00004496"/>
    </source>
</evidence>
<dbReference type="NCBIfam" id="TIGR01838">
    <property type="entry name" value="PHA_synth_I"/>
    <property type="match status" value="1"/>
</dbReference>
<name>A0ABV7D8K6_9PROT</name>
<reference evidence="7" key="1">
    <citation type="journal article" date="2019" name="Int. J. Syst. Evol. Microbiol.">
        <title>The Global Catalogue of Microorganisms (GCM) 10K type strain sequencing project: providing services to taxonomists for standard genome sequencing and annotation.</title>
        <authorList>
            <consortium name="The Broad Institute Genomics Platform"/>
            <consortium name="The Broad Institute Genome Sequencing Center for Infectious Disease"/>
            <person name="Wu L."/>
            <person name="Ma J."/>
        </authorList>
    </citation>
    <scope>NUCLEOTIDE SEQUENCE [LARGE SCALE GENOMIC DNA]</scope>
    <source>
        <strain evidence="7">KCTC 62164</strain>
    </source>
</reference>
<keyword evidence="2" id="KW-0963">Cytoplasm</keyword>
<dbReference type="RefSeq" id="WP_194213309.1">
    <property type="nucleotide sequence ID" value="NZ_CP061205.1"/>
</dbReference>
<dbReference type="Pfam" id="PF07167">
    <property type="entry name" value="PhaC_N"/>
    <property type="match status" value="1"/>
</dbReference>
<evidence type="ECO:0000313" key="6">
    <source>
        <dbReference type="EMBL" id="MFC3053009.1"/>
    </source>
</evidence>
<dbReference type="Gene3D" id="3.40.50.1820">
    <property type="entry name" value="alpha/beta hydrolase"/>
    <property type="match status" value="1"/>
</dbReference>